<sequence>MIYLSLLPRTITLTLSDDGLDLTQLTARYYHRWKHDGRRRTNPSNLSLSSLTPSETA</sequence>
<dbReference type="EMBL" id="CP045896">
    <property type="protein sequence ID" value="QQP50404.1"/>
    <property type="molecule type" value="Genomic_DNA"/>
</dbReference>
<feature type="region of interest" description="Disordered" evidence="1">
    <location>
        <begin position="37"/>
        <end position="57"/>
    </location>
</feature>
<dbReference type="Proteomes" id="UP000595437">
    <property type="component" value="Chromosome 7"/>
</dbReference>
<dbReference type="AlphaFoldDB" id="A0A7T8HHZ8"/>
<protein>
    <submittedName>
        <fullName evidence="2">Rna 3'-terminal phosphate cyclase</fullName>
    </submittedName>
</protein>
<proteinExistence type="predicted"/>
<accession>A0A7T8HHZ8</accession>
<evidence type="ECO:0000256" key="1">
    <source>
        <dbReference type="SAM" id="MobiDB-lite"/>
    </source>
</evidence>
<feature type="compositionally biased region" description="Low complexity" evidence="1">
    <location>
        <begin position="42"/>
        <end position="57"/>
    </location>
</feature>
<gene>
    <name evidence="2" type="ORF">FKW44_011403</name>
</gene>
<name>A0A7T8HHZ8_CALRO</name>
<keyword evidence="3" id="KW-1185">Reference proteome</keyword>
<evidence type="ECO:0000313" key="3">
    <source>
        <dbReference type="Proteomes" id="UP000595437"/>
    </source>
</evidence>
<reference evidence="3" key="1">
    <citation type="submission" date="2021-01" db="EMBL/GenBank/DDBJ databases">
        <title>Caligus Genome Assembly.</title>
        <authorList>
            <person name="Gallardo-Escarate C."/>
        </authorList>
    </citation>
    <scope>NUCLEOTIDE SEQUENCE [LARGE SCALE GENOMIC DNA]</scope>
</reference>
<evidence type="ECO:0000313" key="2">
    <source>
        <dbReference type="EMBL" id="QQP50404.1"/>
    </source>
</evidence>
<organism evidence="2 3">
    <name type="scientific">Caligus rogercresseyi</name>
    <name type="common">Sea louse</name>
    <dbReference type="NCBI Taxonomy" id="217165"/>
    <lineage>
        <taxon>Eukaryota</taxon>
        <taxon>Metazoa</taxon>
        <taxon>Ecdysozoa</taxon>
        <taxon>Arthropoda</taxon>
        <taxon>Crustacea</taxon>
        <taxon>Multicrustacea</taxon>
        <taxon>Hexanauplia</taxon>
        <taxon>Copepoda</taxon>
        <taxon>Siphonostomatoida</taxon>
        <taxon>Caligidae</taxon>
        <taxon>Caligus</taxon>
    </lineage>
</organism>